<sequence length="379" mass="43388">MKRFFQSVERDQSFKKMTIKPPNDAAAGAAAAAPEPPVDGDDAWREPSKFMSWNANSLLLRLKKNREELMGLVQRLDPDIIAIQEVRIPAAGRKGEPKNQGDIKDDTNVAREDKQIVTRAFSALPLSNYRVWWSLSENKYGGTALLVKKRFNPVSITFSLDAGTNKHETDGRVVLAEFQSFSLLNTYVPNNGWKDDEQGFQRRQKWDQRMLDFVSRSSKKPLIWCGDLNVSHEEIDVSHPQFFQNARLPGYMPPNSEDLGQPGFTAAERQRFSKLLKLGDLVDSYRWLHKEQEFDCGFTWSGHPVGKYHGKRMRIDYFLLSRQLLPHLTSSDIHGHGIEMEEKLEICAKGVTDTCRILWERSLSYYNGAFTSLLFSRQA</sequence>
<proteinExistence type="predicted"/>
<organism evidence="1 2">
    <name type="scientific">Diphasiastrum complanatum</name>
    <name type="common">Issler's clubmoss</name>
    <name type="synonym">Lycopodium complanatum</name>
    <dbReference type="NCBI Taxonomy" id="34168"/>
    <lineage>
        <taxon>Eukaryota</taxon>
        <taxon>Viridiplantae</taxon>
        <taxon>Streptophyta</taxon>
        <taxon>Embryophyta</taxon>
        <taxon>Tracheophyta</taxon>
        <taxon>Lycopodiopsida</taxon>
        <taxon>Lycopodiales</taxon>
        <taxon>Lycopodiaceae</taxon>
        <taxon>Lycopodioideae</taxon>
        <taxon>Diphasiastrum</taxon>
    </lineage>
</organism>
<comment type="caution">
    <text evidence="1">The sequence shown here is derived from an EMBL/GenBank/DDBJ whole genome shotgun (WGS) entry which is preliminary data.</text>
</comment>
<reference evidence="2" key="1">
    <citation type="journal article" date="2024" name="Proc. Natl. Acad. Sci. U.S.A.">
        <title>Extraordinary preservation of gene collinearity over three hundred million years revealed in homosporous lycophytes.</title>
        <authorList>
            <person name="Li C."/>
            <person name="Wickell D."/>
            <person name="Kuo L.Y."/>
            <person name="Chen X."/>
            <person name="Nie B."/>
            <person name="Liao X."/>
            <person name="Peng D."/>
            <person name="Ji J."/>
            <person name="Jenkins J."/>
            <person name="Williams M."/>
            <person name="Shu S."/>
            <person name="Plott C."/>
            <person name="Barry K."/>
            <person name="Rajasekar S."/>
            <person name="Grimwood J."/>
            <person name="Han X."/>
            <person name="Sun S."/>
            <person name="Hou Z."/>
            <person name="He W."/>
            <person name="Dai G."/>
            <person name="Sun C."/>
            <person name="Schmutz J."/>
            <person name="Leebens-Mack J.H."/>
            <person name="Li F.W."/>
            <person name="Wang L."/>
        </authorList>
    </citation>
    <scope>NUCLEOTIDE SEQUENCE [LARGE SCALE GENOMIC DNA]</scope>
    <source>
        <strain evidence="2">cv. PW_Plant_1</strain>
    </source>
</reference>
<keyword evidence="2" id="KW-1185">Reference proteome</keyword>
<accession>A0ACC2AD54</accession>
<dbReference type="EMBL" id="CM055113">
    <property type="protein sequence ID" value="KAJ7515361.1"/>
    <property type="molecule type" value="Genomic_DNA"/>
</dbReference>
<dbReference type="Proteomes" id="UP001162992">
    <property type="component" value="Chromosome 22"/>
</dbReference>
<protein>
    <submittedName>
        <fullName evidence="1">Uncharacterized protein</fullName>
    </submittedName>
</protein>
<name>A0ACC2AD54_DIPCM</name>
<gene>
    <name evidence="1" type="ORF">O6H91_22G011400</name>
</gene>
<evidence type="ECO:0000313" key="1">
    <source>
        <dbReference type="EMBL" id="KAJ7515361.1"/>
    </source>
</evidence>
<evidence type="ECO:0000313" key="2">
    <source>
        <dbReference type="Proteomes" id="UP001162992"/>
    </source>
</evidence>